<sequence length="204" mass="24265">MSSFSLKIIAIIAMTLDHWNIILGGSIYMRILGRLAFPIFSFLIGEGYRHTRNKKNYFLKIFFYSVLLQIPVFLFYSSNEDLNIFFTLATGILFISILENNKMNKLTKFLLVLFLVIGSEYFKFDYGAYGVLSIVIFYNFRERKQKIFWLFLFINIVYIYLDRVFLIQIFSLFSLFLIFKYNGKEGIKNSFISIIQLIYCCYIY</sequence>
<keyword evidence="1" id="KW-1133">Transmembrane helix</keyword>
<reference evidence="2 3" key="2">
    <citation type="journal article" date="2010" name="Stand. Genomic Sci.">
        <title>Complete genome sequence of Sebaldella termitidis type strain (NCTC 11300).</title>
        <authorList>
            <person name="Harmon-Smith M."/>
            <person name="Celia L."/>
            <person name="Chertkov O."/>
            <person name="Lapidus A."/>
            <person name="Copeland A."/>
            <person name="Glavina Del Rio T."/>
            <person name="Nolan M."/>
            <person name="Lucas S."/>
            <person name="Tice H."/>
            <person name="Cheng J.F."/>
            <person name="Han C."/>
            <person name="Detter J.C."/>
            <person name="Bruce D."/>
            <person name="Goodwin L."/>
            <person name="Pitluck S."/>
            <person name="Pati A."/>
            <person name="Liolios K."/>
            <person name="Ivanova N."/>
            <person name="Mavromatis K."/>
            <person name="Mikhailova N."/>
            <person name="Chen A."/>
            <person name="Palaniappan K."/>
            <person name="Land M."/>
            <person name="Hauser L."/>
            <person name="Chang Y.J."/>
            <person name="Jeffries C.D."/>
            <person name="Brettin T."/>
            <person name="Goker M."/>
            <person name="Beck B."/>
            <person name="Bristow J."/>
            <person name="Eisen J.A."/>
            <person name="Markowitz V."/>
            <person name="Hugenholtz P."/>
            <person name="Kyrpides N.C."/>
            <person name="Klenk H.P."/>
            <person name="Chen F."/>
        </authorList>
    </citation>
    <scope>NUCLEOTIDE SEQUENCE [LARGE SCALE GENOMIC DNA]</scope>
    <source>
        <strain evidence="3">ATCC 33386 / NCTC 11300</strain>
    </source>
</reference>
<evidence type="ECO:0000256" key="1">
    <source>
        <dbReference type="SAM" id="Phobius"/>
    </source>
</evidence>
<reference evidence="3" key="1">
    <citation type="submission" date="2009-09" db="EMBL/GenBank/DDBJ databases">
        <title>The complete chromosome of Sebaldella termitidis ATCC 33386.</title>
        <authorList>
            <consortium name="US DOE Joint Genome Institute (JGI-PGF)"/>
            <person name="Lucas S."/>
            <person name="Copeland A."/>
            <person name="Lapidus A."/>
            <person name="Glavina del Rio T."/>
            <person name="Dalin E."/>
            <person name="Tice H."/>
            <person name="Bruce D."/>
            <person name="Goodwin L."/>
            <person name="Pitluck S."/>
            <person name="Kyrpides N."/>
            <person name="Mavromatis K."/>
            <person name="Ivanova N."/>
            <person name="Mikhailova N."/>
            <person name="Sims D."/>
            <person name="Meincke L."/>
            <person name="Brettin T."/>
            <person name="Detter J.C."/>
            <person name="Han C."/>
            <person name="Larimer F."/>
            <person name="Land M."/>
            <person name="Hauser L."/>
            <person name="Markowitz V."/>
            <person name="Cheng J.F."/>
            <person name="Hugenholtz P."/>
            <person name="Woyke T."/>
            <person name="Wu D."/>
            <person name="Eisen J.A."/>
        </authorList>
    </citation>
    <scope>NUCLEOTIDE SEQUENCE [LARGE SCALE GENOMIC DNA]</scope>
    <source>
        <strain evidence="3">ATCC 33386 / NCTC 11300</strain>
    </source>
</reference>
<keyword evidence="3" id="KW-1185">Reference proteome</keyword>
<proteinExistence type="predicted"/>
<feature type="transmembrane region" description="Helical" evidence="1">
    <location>
        <begin position="82"/>
        <end position="98"/>
    </location>
</feature>
<feature type="transmembrane region" description="Helical" evidence="1">
    <location>
        <begin position="150"/>
        <end position="179"/>
    </location>
</feature>
<dbReference type="RefSeq" id="WP_012859953.1">
    <property type="nucleotide sequence ID" value="NC_013517.1"/>
</dbReference>
<dbReference type="HOGENOM" id="CLU_074054_0_0_0"/>
<evidence type="ECO:0000313" key="3">
    <source>
        <dbReference type="Proteomes" id="UP000000845"/>
    </source>
</evidence>
<evidence type="ECO:0000313" key="2">
    <source>
        <dbReference type="EMBL" id="ACZ07355.1"/>
    </source>
</evidence>
<feature type="transmembrane region" description="Helical" evidence="1">
    <location>
        <begin position="27"/>
        <end position="45"/>
    </location>
</feature>
<dbReference type="eggNOG" id="ENOG5031QMC">
    <property type="taxonomic scope" value="Bacteria"/>
</dbReference>
<feature type="transmembrane region" description="Helical" evidence="1">
    <location>
        <begin position="110"/>
        <end position="138"/>
    </location>
</feature>
<dbReference type="InterPro" id="IPR008875">
    <property type="entry name" value="TraX"/>
</dbReference>
<organism evidence="2 3">
    <name type="scientific">Sebaldella termitidis (strain ATCC 33386 / NCTC 11300)</name>
    <dbReference type="NCBI Taxonomy" id="526218"/>
    <lineage>
        <taxon>Bacteria</taxon>
        <taxon>Fusobacteriati</taxon>
        <taxon>Fusobacteriota</taxon>
        <taxon>Fusobacteriia</taxon>
        <taxon>Fusobacteriales</taxon>
        <taxon>Leptotrichiaceae</taxon>
        <taxon>Sebaldella</taxon>
    </lineage>
</organism>
<keyword evidence="1" id="KW-0472">Membrane</keyword>
<dbReference type="AlphaFoldDB" id="D1AMX9"/>
<dbReference type="EMBL" id="CP001739">
    <property type="protein sequence ID" value="ACZ07355.1"/>
    <property type="molecule type" value="Genomic_DNA"/>
</dbReference>
<protein>
    <submittedName>
        <fullName evidence="2">TraX family protein</fullName>
    </submittedName>
</protein>
<dbReference type="Proteomes" id="UP000000845">
    <property type="component" value="Chromosome"/>
</dbReference>
<dbReference type="KEGG" id="str:Sterm_0480"/>
<dbReference type="Pfam" id="PF05857">
    <property type="entry name" value="TraX"/>
    <property type="match status" value="1"/>
</dbReference>
<dbReference type="STRING" id="526218.Sterm_0480"/>
<feature type="transmembrane region" description="Helical" evidence="1">
    <location>
        <begin position="57"/>
        <end position="76"/>
    </location>
</feature>
<keyword evidence="1" id="KW-0812">Transmembrane</keyword>
<name>D1AMX9_SEBTE</name>
<gene>
    <name evidence="2" type="ordered locus">Sterm_0480</name>
</gene>
<accession>D1AMX9</accession>